<proteinExistence type="predicted"/>
<protein>
    <submittedName>
        <fullName evidence="2">G protein-coupled receptor 160</fullName>
    </submittedName>
</protein>
<dbReference type="InParanoid" id="G3PXS9"/>
<keyword evidence="1" id="KW-1133">Transmembrane helix</keyword>
<dbReference type="InterPro" id="IPR042353">
    <property type="entry name" value="GPR160"/>
</dbReference>
<reference evidence="2" key="3">
    <citation type="submission" date="2025-09" db="UniProtKB">
        <authorList>
            <consortium name="Ensembl"/>
        </authorList>
    </citation>
    <scope>IDENTIFICATION</scope>
</reference>
<dbReference type="Bgee" id="ENSGACG00000016975">
    <property type="expression patterns" value="Expressed in pharyngeal gill and 2 other cell types or tissues"/>
</dbReference>
<dbReference type="PANTHER" id="PTHR15573:SF0">
    <property type="entry name" value="G-PROTEIN COUPLED RECEPTOR 160-RELATED"/>
    <property type="match status" value="1"/>
</dbReference>
<reference evidence="2" key="2">
    <citation type="submission" date="2025-08" db="UniProtKB">
        <authorList>
            <consortium name="Ensembl"/>
        </authorList>
    </citation>
    <scope>IDENTIFICATION</scope>
</reference>
<organism evidence="2 3">
    <name type="scientific">Gasterosteus aculeatus aculeatus</name>
    <name type="common">three-spined stickleback</name>
    <dbReference type="NCBI Taxonomy" id="481459"/>
    <lineage>
        <taxon>Eukaryota</taxon>
        <taxon>Metazoa</taxon>
        <taxon>Chordata</taxon>
        <taxon>Craniata</taxon>
        <taxon>Vertebrata</taxon>
        <taxon>Euteleostomi</taxon>
        <taxon>Actinopterygii</taxon>
        <taxon>Neopterygii</taxon>
        <taxon>Teleostei</taxon>
        <taxon>Neoteleostei</taxon>
        <taxon>Acanthomorphata</taxon>
        <taxon>Eupercaria</taxon>
        <taxon>Perciformes</taxon>
        <taxon>Cottioidei</taxon>
        <taxon>Gasterosteales</taxon>
        <taxon>Gasterosteidae</taxon>
        <taxon>Gasterosteus</taxon>
    </lineage>
</organism>
<dbReference type="OMA" id="SYQCPFY"/>
<feature type="transmembrane region" description="Helical" evidence="1">
    <location>
        <begin position="251"/>
        <end position="271"/>
    </location>
</feature>
<evidence type="ECO:0000256" key="1">
    <source>
        <dbReference type="SAM" id="Phobius"/>
    </source>
</evidence>
<keyword evidence="1" id="KW-0472">Membrane</keyword>
<dbReference type="eggNOG" id="ENOG502RTG9">
    <property type="taxonomic scope" value="Eukaryota"/>
</dbReference>
<dbReference type="GO" id="GO:0043235">
    <property type="term" value="C:receptor complex"/>
    <property type="evidence" value="ECO:0007669"/>
    <property type="project" value="TreeGrafter"/>
</dbReference>
<feature type="transmembrane region" description="Helical" evidence="1">
    <location>
        <begin position="103"/>
        <end position="123"/>
    </location>
</feature>
<feature type="transmembrane region" description="Helical" evidence="1">
    <location>
        <begin position="61"/>
        <end position="83"/>
    </location>
</feature>
<feature type="transmembrane region" description="Helical" evidence="1">
    <location>
        <begin position="26"/>
        <end position="49"/>
    </location>
</feature>
<feature type="transmembrane region" description="Helical" evidence="1">
    <location>
        <begin position="144"/>
        <end position="163"/>
    </location>
</feature>
<dbReference type="Proteomes" id="UP000007635">
    <property type="component" value="Chromosome III"/>
</dbReference>
<evidence type="ECO:0000313" key="2">
    <source>
        <dbReference type="Ensembl" id="ENSGACP00000022418.2"/>
    </source>
</evidence>
<dbReference type="FunCoup" id="G3PXS9">
    <property type="interactions" value="726"/>
</dbReference>
<name>G3PXS9_GASAC</name>
<evidence type="ECO:0000313" key="3">
    <source>
        <dbReference type="Proteomes" id="UP000007635"/>
    </source>
</evidence>
<feature type="transmembrane region" description="Helical" evidence="1">
    <location>
        <begin position="278"/>
        <end position="298"/>
    </location>
</feature>
<reference evidence="2 3" key="1">
    <citation type="journal article" date="2021" name="G3 (Bethesda)">
        <title>Improved contiguity of the threespine stickleback genome using long-read sequencing.</title>
        <authorList>
            <person name="Nath S."/>
            <person name="Shaw D.E."/>
            <person name="White M.A."/>
        </authorList>
    </citation>
    <scope>NUCLEOTIDE SEQUENCE [LARGE SCALE GENOMIC DNA]</scope>
    <source>
        <strain evidence="2 3">Lake Benthic</strain>
    </source>
</reference>
<dbReference type="Ensembl" id="ENSGACT00000022460.2">
    <property type="protein sequence ID" value="ENSGACP00000022418.2"/>
    <property type="gene ID" value="ENSGACG00000016975.2"/>
</dbReference>
<dbReference type="AlphaFoldDB" id="G3PXS9"/>
<dbReference type="STRING" id="69293.ENSGACP00000022418"/>
<dbReference type="GO" id="GO:0005886">
    <property type="term" value="C:plasma membrane"/>
    <property type="evidence" value="ECO:0007669"/>
    <property type="project" value="TreeGrafter"/>
</dbReference>
<dbReference type="GeneTree" id="ENSGT00390000015520"/>
<sequence length="334" mass="36785">MKTENDKNCQQQQSFPKDPLSLENRGAMIVSITCILLGLGGKCLLDWVLVFLQRTHICQGFLGVFALSLAVVDTVLTLFVATLHAHGYVALPGLTLTRYHACLLVQIFGQICSALQWPVAFVAGLDHFSMVTRSQPVAGRARSVVWVLVTGLLWYLAAVYVFLLSDFTPVMEDVPHNRISQCWVFPNTQTLQVSAVLLLTLGCGAWRAGRGALLSSDVPGKGPITDERKAPSRRDVAHQAVHAFLDTWAPFLLFLAVLFLLPVGLPAHLCLNTGWLCFLNSLLIATVLCAVCPVSWITQGPAAVPPDSFSEWRFRFVLRTEGERHRANTELEAH</sequence>
<dbReference type="PANTHER" id="PTHR15573">
    <property type="entry name" value="G-PROTEIN COUPLED RECEPTOR 160-RELATED"/>
    <property type="match status" value="1"/>
</dbReference>
<accession>G3PXS9</accession>
<keyword evidence="1" id="KW-0812">Transmembrane</keyword>
<keyword evidence="3" id="KW-1185">Reference proteome</keyword>